<reference evidence="4 5" key="1">
    <citation type="submission" date="2018-10" db="EMBL/GenBank/DDBJ databases">
        <authorList>
            <person name="Li J."/>
        </authorList>
    </citation>
    <scope>NUCLEOTIDE SEQUENCE [LARGE SCALE GENOMIC DNA]</scope>
    <source>
        <strain evidence="4 5">IF 016277</strain>
    </source>
</reference>
<keyword evidence="2" id="KW-0732">Signal</keyword>
<dbReference type="InterPro" id="IPR054262">
    <property type="entry name" value="DUF6993"/>
</dbReference>
<gene>
    <name evidence="4" type="ORF">D9V32_11090</name>
</gene>
<evidence type="ECO:0000313" key="5">
    <source>
        <dbReference type="Proteomes" id="UP000272503"/>
    </source>
</evidence>
<dbReference type="OrthoDB" id="5125712at2"/>
<dbReference type="PROSITE" id="PS51257">
    <property type="entry name" value="PROKAR_LIPOPROTEIN"/>
    <property type="match status" value="1"/>
</dbReference>
<dbReference type="AlphaFoldDB" id="A0A3L7A527"/>
<feature type="region of interest" description="Disordered" evidence="1">
    <location>
        <begin position="27"/>
        <end position="56"/>
    </location>
</feature>
<feature type="chain" id="PRO_5018121031" description="DUF6993 domain-containing protein" evidence="2">
    <location>
        <begin position="26"/>
        <end position="156"/>
    </location>
</feature>
<organism evidence="4 5">
    <name type="scientific">Mycetocola tolaasinivorans</name>
    <dbReference type="NCBI Taxonomy" id="76635"/>
    <lineage>
        <taxon>Bacteria</taxon>
        <taxon>Bacillati</taxon>
        <taxon>Actinomycetota</taxon>
        <taxon>Actinomycetes</taxon>
        <taxon>Micrococcales</taxon>
        <taxon>Microbacteriaceae</taxon>
        <taxon>Mycetocola</taxon>
    </lineage>
</organism>
<keyword evidence="5" id="KW-1185">Reference proteome</keyword>
<feature type="domain" description="DUF6993" evidence="3">
    <location>
        <begin position="66"/>
        <end position="150"/>
    </location>
</feature>
<name>A0A3L7A527_9MICO</name>
<feature type="signal peptide" evidence="2">
    <location>
        <begin position="1"/>
        <end position="25"/>
    </location>
</feature>
<comment type="caution">
    <text evidence="4">The sequence shown here is derived from an EMBL/GenBank/DDBJ whole genome shotgun (WGS) entry which is preliminary data.</text>
</comment>
<feature type="compositionally biased region" description="Low complexity" evidence="1">
    <location>
        <begin position="27"/>
        <end position="42"/>
    </location>
</feature>
<evidence type="ECO:0000313" key="4">
    <source>
        <dbReference type="EMBL" id="RLP74970.1"/>
    </source>
</evidence>
<accession>A0A3L7A527</accession>
<dbReference type="Proteomes" id="UP000272503">
    <property type="component" value="Unassembled WGS sequence"/>
</dbReference>
<protein>
    <recommendedName>
        <fullName evidence="3">DUF6993 domain-containing protein</fullName>
    </recommendedName>
</protein>
<evidence type="ECO:0000259" key="3">
    <source>
        <dbReference type="Pfam" id="PF22504"/>
    </source>
</evidence>
<evidence type="ECO:0000256" key="1">
    <source>
        <dbReference type="SAM" id="MobiDB-lite"/>
    </source>
</evidence>
<dbReference type="Pfam" id="PF22504">
    <property type="entry name" value="DUF6993"/>
    <property type="match status" value="1"/>
</dbReference>
<sequence>MNVTRTVRAGLILAALTLAGCTATSAPGPSASAPATAAASDTPAPPATLLPDGTAQDNLPFFDQTNRATVAANPDALGKDFIDGLVAAGFDKATMQVSEDKTTLGKPVDAIEFAVLWKDSCLLGQFGPTVGGYHSSVQPKLEAGGCLIGKTRAINW</sequence>
<dbReference type="EMBL" id="RCUX01000008">
    <property type="protein sequence ID" value="RLP74970.1"/>
    <property type="molecule type" value="Genomic_DNA"/>
</dbReference>
<evidence type="ECO:0000256" key="2">
    <source>
        <dbReference type="SAM" id="SignalP"/>
    </source>
</evidence>
<proteinExistence type="predicted"/>